<protein>
    <submittedName>
        <fullName evidence="4">Putative transposase OrfB</fullName>
    </submittedName>
</protein>
<accession>A0A0S2HVR1</accession>
<reference evidence="4 6" key="1">
    <citation type="submission" date="2015-11" db="EMBL/GenBank/DDBJ databases">
        <title>Description and complete genome sequence of a novel strain predominating in hypersaline microbial mats and representing a new family of the Bacteriodetes phylum.</title>
        <authorList>
            <person name="Spring S."/>
            <person name="Bunk B."/>
            <person name="Sproer C."/>
            <person name="Klenk H.-P."/>
        </authorList>
    </citation>
    <scope>NUCLEOTIDE SEQUENCE [LARGE SCALE GENOMIC DNA]</scope>
    <source>
        <strain evidence="4 6">L21-Spi-D4</strain>
    </source>
</reference>
<dbReference type="EMBL" id="CP013118">
    <property type="protein sequence ID" value="ALO13816.1"/>
    <property type="molecule type" value="Genomic_DNA"/>
</dbReference>
<keyword evidence="6" id="KW-1185">Reference proteome</keyword>
<sequence>MKESQLLKTKYNRQPKTYARYRIVTPKGPLEVIEMDIKYIWITQARRYAFILTIIDTFTRAVLHWRVGFSMKSGDVKKAWEQVIIDHLQPADILTKGVHVEIRNDNGPQFGSKIIQSFFKENYLNQVFTHPYTPQENGHVESFHNILSKSLGNNNFWDIGQLTQRLTIFYEKYNNVRLHGSIANLPPRLFWEMWDKGLIIRKEYKNRKVRFYSKIPYYQLSGNESLREVPCLNRAALDEPSDLHRKVNGPVTPKQPSVKRSPSVVPC</sequence>
<dbReference type="EMBL" id="CP013118">
    <property type="protein sequence ID" value="ALO14086.1"/>
    <property type="molecule type" value="Genomic_DNA"/>
</dbReference>
<dbReference type="PROSITE" id="PS50994">
    <property type="entry name" value="INTEGRASE"/>
    <property type="match status" value="1"/>
</dbReference>
<dbReference type="InterPro" id="IPR001584">
    <property type="entry name" value="Integrase_cat-core"/>
</dbReference>
<dbReference type="Gene3D" id="3.30.420.10">
    <property type="entry name" value="Ribonuclease H-like superfamily/Ribonuclease H"/>
    <property type="match status" value="1"/>
</dbReference>
<evidence type="ECO:0000313" key="4">
    <source>
        <dbReference type="EMBL" id="ALO14086.1"/>
    </source>
</evidence>
<dbReference type="InterPro" id="IPR012337">
    <property type="entry name" value="RNaseH-like_sf"/>
</dbReference>
<organism evidence="4 6">
    <name type="scientific">Salinivirga cyanobacteriivorans</name>
    <dbReference type="NCBI Taxonomy" id="1307839"/>
    <lineage>
        <taxon>Bacteria</taxon>
        <taxon>Pseudomonadati</taxon>
        <taxon>Bacteroidota</taxon>
        <taxon>Bacteroidia</taxon>
        <taxon>Bacteroidales</taxon>
        <taxon>Salinivirgaceae</taxon>
        <taxon>Salinivirga</taxon>
    </lineage>
</organism>
<dbReference type="PANTHER" id="PTHR47515">
    <property type="entry name" value="LOW CALCIUM RESPONSE LOCUS PROTEIN T"/>
    <property type="match status" value="1"/>
</dbReference>
<evidence type="ECO:0000259" key="2">
    <source>
        <dbReference type="PROSITE" id="PS50994"/>
    </source>
</evidence>
<dbReference type="KEGG" id="blq:L21SP5_00134"/>
<evidence type="ECO:0000313" key="3">
    <source>
        <dbReference type="EMBL" id="ALO13816.1"/>
    </source>
</evidence>
<dbReference type="Pfam" id="PF00665">
    <property type="entry name" value="rve"/>
    <property type="match status" value="1"/>
</dbReference>
<dbReference type="InterPro" id="IPR036397">
    <property type="entry name" value="RNaseH_sf"/>
</dbReference>
<name>A0A0S2HVR1_9BACT</name>
<dbReference type="PANTHER" id="PTHR47515:SF1">
    <property type="entry name" value="BLR2054 PROTEIN"/>
    <property type="match status" value="1"/>
</dbReference>
<dbReference type="KEGG" id="blq:L21SP5_03354"/>
<feature type="domain" description="Integrase catalytic" evidence="2">
    <location>
        <begin position="25"/>
        <end position="194"/>
    </location>
</feature>
<dbReference type="STRING" id="1307839.L21SP5_00134"/>
<dbReference type="EMBL" id="CP013118">
    <property type="protein sequence ID" value="ALO16967.1"/>
    <property type="molecule type" value="Genomic_DNA"/>
</dbReference>
<dbReference type="Proteomes" id="UP000064893">
    <property type="component" value="Chromosome"/>
</dbReference>
<evidence type="ECO:0000313" key="5">
    <source>
        <dbReference type="EMBL" id="ALO16967.1"/>
    </source>
</evidence>
<dbReference type="AlphaFoldDB" id="A0A0S2HVR1"/>
<evidence type="ECO:0000256" key="1">
    <source>
        <dbReference type="SAM" id="MobiDB-lite"/>
    </source>
</evidence>
<dbReference type="KEGG" id="blq:L21SP5_00407"/>
<proteinExistence type="predicted"/>
<feature type="region of interest" description="Disordered" evidence="1">
    <location>
        <begin position="242"/>
        <end position="267"/>
    </location>
</feature>
<dbReference type="GO" id="GO:0015074">
    <property type="term" value="P:DNA integration"/>
    <property type="evidence" value="ECO:0007669"/>
    <property type="project" value="InterPro"/>
</dbReference>
<dbReference type="SUPFAM" id="SSF53098">
    <property type="entry name" value="Ribonuclease H-like"/>
    <property type="match status" value="1"/>
</dbReference>
<dbReference type="GO" id="GO:0003676">
    <property type="term" value="F:nucleic acid binding"/>
    <property type="evidence" value="ECO:0007669"/>
    <property type="project" value="InterPro"/>
</dbReference>
<gene>
    <name evidence="3" type="ORF">L21SP5_00134</name>
    <name evidence="4" type="ORF">L21SP5_00407</name>
    <name evidence="5" type="ORF">L21SP5_03354</name>
</gene>
<evidence type="ECO:0000313" key="6">
    <source>
        <dbReference type="Proteomes" id="UP000064893"/>
    </source>
</evidence>